<dbReference type="Gene3D" id="3.90.1200.10">
    <property type="match status" value="1"/>
</dbReference>
<feature type="domain" description="CHK kinase-like" evidence="1">
    <location>
        <begin position="151"/>
        <end position="335"/>
    </location>
</feature>
<keyword evidence="3" id="KW-1185">Reference proteome</keyword>
<sequence length="422" mass="47504">MSLHDKLGGILDTQVNWEELEESLRSALSTNAIFGPAKSVVDIGEGSGFASLCGLITCDWKGAEEAENMPSCVALKIPSALPFRKLNDSMPKEHRMLGEDPAMWETMENKLRQVHNIEVATYEFLEQFGGLKMPKKYYAKVFMPEDQLSGHICLEYMNNSRVMNYHEEHTVEQVQQIARALGRIQACSLKKEPTSPEFFVDFMSDYVKSIPLEAYCGVYKGILAVDSSEATVELMAKIDELLPEYYGSTLVMTIHKQMGFKPVMVNGDLRTENVLIDKDTGDLVALIDWQCTHLGVGVVDLLRIMLFALTTKDRRASSAMLIEEMYNSLVENLDGAEPPYALEKLQTVYDILFPHCALYFAAGSIILINNHASNPSYTALSMEEKEKRKAIELDKVLGAFEDILLYHGKNKELVKDLKFRND</sequence>
<dbReference type="SUPFAM" id="SSF56112">
    <property type="entry name" value="Protein kinase-like (PK-like)"/>
    <property type="match status" value="1"/>
</dbReference>
<gene>
    <name evidence="2" type="ORF">PMAYCL1PPCAC_26552</name>
</gene>
<dbReference type="EMBL" id="BTRK01000005">
    <property type="protein sequence ID" value="GMR56357.1"/>
    <property type="molecule type" value="Genomic_DNA"/>
</dbReference>
<dbReference type="InterPro" id="IPR015897">
    <property type="entry name" value="CHK_kinase-like"/>
</dbReference>
<dbReference type="InterPro" id="IPR052961">
    <property type="entry name" value="Oxido-Kinase-like_Enzymes"/>
</dbReference>
<dbReference type="Pfam" id="PF07914">
    <property type="entry name" value="DUF1679"/>
    <property type="match status" value="1"/>
</dbReference>
<dbReference type="PANTHER" id="PTHR23020:SF8">
    <property type="entry name" value="CHK KINASE-LIKE DOMAIN-CONTAINING PROTEIN"/>
    <property type="match status" value="1"/>
</dbReference>
<dbReference type="Proteomes" id="UP001328107">
    <property type="component" value="Unassembled WGS sequence"/>
</dbReference>
<comment type="caution">
    <text evidence="2">The sequence shown here is derived from an EMBL/GenBank/DDBJ whole genome shotgun (WGS) entry which is preliminary data.</text>
</comment>
<dbReference type="AlphaFoldDB" id="A0AAN5D5C8"/>
<accession>A0AAN5D5C8</accession>
<dbReference type="InterPro" id="IPR012877">
    <property type="entry name" value="Dhs-27"/>
</dbReference>
<dbReference type="SMART" id="SM00587">
    <property type="entry name" value="CHK"/>
    <property type="match status" value="1"/>
</dbReference>
<evidence type="ECO:0000313" key="2">
    <source>
        <dbReference type="EMBL" id="GMR56357.1"/>
    </source>
</evidence>
<protein>
    <recommendedName>
        <fullName evidence="1">CHK kinase-like domain-containing protein</fullName>
    </recommendedName>
</protein>
<name>A0AAN5D5C8_9BILA</name>
<dbReference type="InterPro" id="IPR011009">
    <property type="entry name" value="Kinase-like_dom_sf"/>
</dbReference>
<evidence type="ECO:0000259" key="1">
    <source>
        <dbReference type="SMART" id="SM00587"/>
    </source>
</evidence>
<organism evidence="2 3">
    <name type="scientific">Pristionchus mayeri</name>
    <dbReference type="NCBI Taxonomy" id="1317129"/>
    <lineage>
        <taxon>Eukaryota</taxon>
        <taxon>Metazoa</taxon>
        <taxon>Ecdysozoa</taxon>
        <taxon>Nematoda</taxon>
        <taxon>Chromadorea</taxon>
        <taxon>Rhabditida</taxon>
        <taxon>Rhabditina</taxon>
        <taxon>Diplogasteromorpha</taxon>
        <taxon>Diplogasteroidea</taxon>
        <taxon>Neodiplogasteridae</taxon>
        <taxon>Pristionchus</taxon>
    </lineage>
</organism>
<evidence type="ECO:0000313" key="3">
    <source>
        <dbReference type="Proteomes" id="UP001328107"/>
    </source>
</evidence>
<dbReference type="PANTHER" id="PTHR23020">
    <property type="entry name" value="UNCHARACTERIZED NUCLEAR HORMONE RECEPTOR-RELATED"/>
    <property type="match status" value="1"/>
</dbReference>
<proteinExistence type="predicted"/>
<reference evidence="3" key="1">
    <citation type="submission" date="2022-10" db="EMBL/GenBank/DDBJ databases">
        <title>Genome assembly of Pristionchus species.</title>
        <authorList>
            <person name="Yoshida K."/>
            <person name="Sommer R.J."/>
        </authorList>
    </citation>
    <scope>NUCLEOTIDE SEQUENCE [LARGE SCALE GENOMIC DNA]</scope>
    <source>
        <strain evidence="3">RS5460</strain>
    </source>
</reference>